<accession>A0A5J5F1S1</accession>
<dbReference type="EMBL" id="VXIS01000053">
    <property type="protein sequence ID" value="KAA8909865.1"/>
    <property type="molecule type" value="Genomic_DNA"/>
</dbReference>
<dbReference type="PANTHER" id="PTHR13060:SF0">
    <property type="entry name" value="PROTEIN ECDYSONELESS HOMOLOG"/>
    <property type="match status" value="1"/>
</dbReference>
<protein>
    <submittedName>
        <fullName evidence="2">SGT1 protein-domain-containing protein</fullName>
    </submittedName>
</protein>
<gene>
    <name evidence="2" type="ORF">FN846DRAFT_587509</name>
</gene>
<reference evidence="2 3" key="1">
    <citation type="submission" date="2019-09" db="EMBL/GenBank/DDBJ databases">
        <title>Draft genome of the ectomycorrhizal ascomycete Sphaerosporella brunnea.</title>
        <authorList>
            <consortium name="DOE Joint Genome Institute"/>
            <person name="Benucci G.M."/>
            <person name="Marozzi G."/>
            <person name="Antonielli L."/>
            <person name="Sanchez S."/>
            <person name="Marco P."/>
            <person name="Wang X."/>
            <person name="Falini L.B."/>
            <person name="Barry K."/>
            <person name="Haridas S."/>
            <person name="Lipzen A."/>
            <person name="Labutti K."/>
            <person name="Grigoriev I.V."/>
            <person name="Murat C."/>
            <person name="Martin F."/>
            <person name="Albertini E."/>
            <person name="Donnini D."/>
            <person name="Bonito G."/>
        </authorList>
    </citation>
    <scope>NUCLEOTIDE SEQUENCE [LARGE SCALE GENOMIC DNA]</scope>
    <source>
        <strain evidence="2 3">Sb_GMNB300</strain>
    </source>
</reference>
<dbReference type="Proteomes" id="UP000326924">
    <property type="component" value="Unassembled WGS sequence"/>
</dbReference>
<feature type="compositionally biased region" description="Basic and acidic residues" evidence="1">
    <location>
        <begin position="477"/>
        <end position="494"/>
    </location>
</feature>
<evidence type="ECO:0000313" key="2">
    <source>
        <dbReference type="EMBL" id="KAA8909865.1"/>
    </source>
</evidence>
<feature type="compositionally biased region" description="Acidic residues" evidence="1">
    <location>
        <begin position="414"/>
        <end position="435"/>
    </location>
</feature>
<keyword evidence="3" id="KW-1185">Reference proteome</keyword>
<sequence length="561" mass="63131">MSTDPTQDPFSPYFTGPFQGIPTRTLPSDTLAFSIHLLSSATPDALQQLQASLLSLAAEWGKDYIWQRTPFSAHISPDGTHISGTLEYGDAIDDEWFAVAILLEASRRHPEAWIRVFDSDGEFLLIEAAHALPRWLSPEIAEHRVWIRQGKLWIIPYVKGGEKRISLSEALRFLEECRMEALVRDKDVEREALARTREYPAAARRHLHRARIVVPRKVAALLNARPESVAAAVEAFYIRDPVSLKALQRPREETVFPWTDTVEVTAAFTKVLFAQLKGQMWLPPFEARFPLTEEGKVDVGVKLTAGYEILLARENDVLLTSDARRSMVQDLRALLQAGLKEPTDQEIAAWPKDSDGEEWLNIDFSEFEKDLKGGNVNGGWGEAEQEGKLKKMVDRFEQFLNDDRAGLGGALHSDEEDDDMSDSELEEGEDKDVSFDEEEFERMMREMMGLPPDKDTEEILRMQAVMEAELKQAGALQEEKAPGLVEERKEKEGDSDIDDYDEERQVSLDYTLAKNLLESFKGQDGMSGPAGTLLARMGMRLPRDEPEEAAVVGKGKGKEVV</sequence>
<dbReference type="OrthoDB" id="27237at2759"/>
<proteinExistence type="predicted"/>
<evidence type="ECO:0000313" key="3">
    <source>
        <dbReference type="Proteomes" id="UP000326924"/>
    </source>
</evidence>
<organism evidence="2 3">
    <name type="scientific">Sphaerosporella brunnea</name>
    <dbReference type="NCBI Taxonomy" id="1250544"/>
    <lineage>
        <taxon>Eukaryota</taxon>
        <taxon>Fungi</taxon>
        <taxon>Dikarya</taxon>
        <taxon>Ascomycota</taxon>
        <taxon>Pezizomycotina</taxon>
        <taxon>Pezizomycetes</taxon>
        <taxon>Pezizales</taxon>
        <taxon>Pyronemataceae</taxon>
        <taxon>Sphaerosporella</taxon>
    </lineage>
</organism>
<dbReference type="InParanoid" id="A0A5J5F1S1"/>
<dbReference type="GO" id="GO:0005634">
    <property type="term" value="C:nucleus"/>
    <property type="evidence" value="ECO:0007669"/>
    <property type="project" value="TreeGrafter"/>
</dbReference>
<evidence type="ECO:0000256" key="1">
    <source>
        <dbReference type="SAM" id="MobiDB-lite"/>
    </source>
</evidence>
<name>A0A5J5F1S1_9PEZI</name>
<dbReference type="AlphaFoldDB" id="A0A5J5F1S1"/>
<dbReference type="Pfam" id="PF07093">
    <property type="entry name" value="SGT1"/>
    <property type="match status" value="1"/>
</dbReference>
<comment type="caution">
    <text evidence="2">The sequence shown here is derived from an EMBL/GenBank/DDBJ whole genome shotgun (WGS) entry which is preliminary data.</text>
</comment>
<feature type="region of interest" description="Disordered" evidence="1">
    <location>
        <begin position="406"/>
        <end position="435"/>
    </location>
</feature>
<dbReference type="InterPro" id="IPR010770">
    <property type="entry name" value="Ecd"/>
</dbReference>
<dbReference type="PANTHER" id="PTHR13060">
    <property type="entry name" value="SGT1 PROTEIN HSGT1 SUPPRESSOR OF GCR2"/>
    <property type="match status" value="1"/>
</dbReference>
<feature type="region of interest" description="Disordered" evidence="1">
    <location>
        <begin position="474"/>
        <end position="503"/>
    </location>
</feature>